<comment type="subcellular location">
    <subcellularLocation>
        <location evidence="1 7">Cell membrane</location>
        <topology evidence="1 7">Multi-pass membrane protein</topology>
    </subcellularLocation>
</comment>
<evidence type="ECO:0000259" key="8">
    <source>
        <dbReference type="PROSITE" id="PS50928"/>
    </source>
</evidence>
<feature type="transmembrane region" description="Helical" evidence="7">
    <location>
        <begin position="134"/>
        <end position="154"/>
    </location>
</feature>
<name>A0A8T8E853_9EURY</name>
<keyword evidence="2 7" id="KW-0813">Transport</keyword>
<keyword evidence="6 7" id="KW-0472">Membrane</keyword>
<dbReference type="Gene3D" id="1.10.3720.10">
    <property type="entry name" value="MetI-like"/>
    <property type="match status" value="1"/>
</dbReference>
<dbReference type="InterPro" id="IPR000515">
    <property type="entry name" value="MetI-like"/>
</dbReference>
<feature type="transmembrane region" description="Helical" evidence="7">
    <location>
        <begin position="101"/>
        <end position="122"/>
    </location>
</feature>
<feature type="transmembrane region" description="Helical" evidence="7">
    <location>
        <begin position="41"/>
        <end position="62"/>
    </location>
</feature>
<keyword evidence="3" id="KW-1003">Cell membrane</keyword>
<evidence type="ECO:0000256" key="4">
    <source>
        <dbReference type="ARBA" id="ARBA00022692"/>
    </source>
</evidence>
<dbReference type="CDD" id="cd06261">
    <property type="entry name" value="TM_PBP2"/>
    <property type="match status" value="1"/>
</dbReference>
<dbReference type="AlphaFoldDB" id="A0A8T8E853"/>
<dbReference type="PANTHER" id="PTHR30193:SF42">
    <property type="entry name" value="ABC TRANSPORTER PERMEASE PROTEIN"/>
    <property type="match status" value="1"/>
</dbReference>
<accession>A0A8T8E853</accession>
<evidence type="ECO:0000313" key="10">
    <source>
        <dbReference type="Proteomes" id="UP000637819"/>
    </source>
</evidence>
<feature type="transmembrane region" description="Helical" evidence="7">
    <location>
        <begin position="182"/>
        <end position="205"/>
    </location>
</feature>
<dbReference type="InterPro" id="IPR035906">
    <property type="entry name" value="MetI-like_sf"/>
</dbReference>
<dbReference type="PANTHER" id="PTHR30193">
    <property type="entry name" value="ABC TRANSPORTER PERMEASE PROTEIN"/>
    <property type="match status" value="1"/>
</dbReference>
<dbReference type="Pfam" id="PF00528">
    <property type="entry name" value="BPD_transp_1"/>
    <property type="match status" value="1"/>
</dbReference>
<dbReference type="GO" id="GO:0005886">
    <property type="term" value="C:plasma membrane"/>
    <property type="evidence" value="ECO:0007669"/>
    <property type="project" value="UniProtKB-SubCell"/>
</dbReference>
<keyword evidence="9" id="KW-0614">Plasmid</keyword>
<dbReference type="RefSeq" id="WP_204749831.1">
    <property type="nucleotide sequence ID" value="NZ_CP069192.1"/>
</dbReference>
<evidence type="ECO:0000256" key="6">
    <source>
        <dbReference type="ARBA" id="ARBA00023136"/>
    </source>
</evidence>
<dbReference type="InterPro" id="IPR051393">
    <property type="entry name" value="ABC_transporter_permease"/>
</dbReference>
<keyword evidence="4 7" id="KW-0812">Transmembrane</keyword>
<comment type="similarity">
    <text evidence="7">Belongs to the binding-protein-dependent transport system permease family.</text>
</comment>
<dbReference type="EMBL" id="CP069192">
    <property type="protein sequence ID" value="QRV17908.1"/>
    <property type="molecule type" value="Genomic_DNA"/>
</dbReference>
<gene>
    <name evidence="9" type="ORF">JMJ58_23255</name>
</gene>
<feature type="domain" description="ABC transmembrane type-1" evidence="8">
    <location>
        <begin position="97"/>
        <end position="312"/>
    </location>
</feature>
<feature type="transmembrane region" description="Helical" evidence="7">
    <location>
        <begin position="240"/>
        <end position="262"/>
    </location>
</feature>
<geneLocation type="plasmid" evidence="9 10">
    <name>pHTS280.6</name>
</geneLocation>
<dbReference type="KEGG" id="hsal:JMJ58_23255"/>
<evidence type="ECO:0000256" key="3">
    <source>
        <dbReference type="ARBA" id="ARBA00022475"/>
    </source>
</evidence>
<dbReference type="SUPFAM" id="SSF161098">
    <property type="entry name" value="MetI-like"/>
    <property type="match status" value="1"/>
</dbReference>
<dbReference type="OrthoDB" id="45815at2157"/>
<dbReference type="GeneID" id="62878109"/>
<evidence type="ECO:0000256" key="2">
    <source>
        <dbReference type="ARBA" id="ARBA00022448"/>
    </source>
</evidence>
<dbReference type="GO" id="GO:0055085">
    <property type="term" value="P:transmembrane transport"/>
    <property type="evidence" value="ECO:0007669"/>
    <property type="project" value="InterPro"/>
</dbReference>
<feature type="transmembrane region" description="Helical" evidence="7">
    <location>
        <begin position="289"/>
        <end position="313"/>
    </location>
</feature>
<dbReference type="PROSITE" id="PS50928">
    <property type="entry name" value="ABC_TM1"/>
    <property type="match status" value="1"/>
</dbReference>
<sequence length="320" mass="35327">MTTHNTTETTESSADPSEEGIDWQTKLRYFLNSDFVRSSPYWGIPFIIMGIAVYGGIGYNLAISFTDYAGIARPSFSSLDLEMYQRALADESFRSAAFQNFVLLVGFTSISLGLGLFLAVLLDYGIRYKETIQTIYLLPMALSFVVTAQLWLWMYSPGNGVLNVFVTALGFDSIDWLGDPRIALAAVIFALVWQFSGYAMVVFLAGLQSLPDDQFEAAKVDGASTTKTYIRIIIPQLKQASVGAAVVLMLFALKAFDFLYAITGNYRPPNGTDILATLMVREAFQYGQWAYGAAIATMLLLLSLAVIAPYLIFQHRQGSL</sequence>
<protein>
    <submittedName>
        <fullName evidence="9">Sugar ABC transporter permease</fullName>
    </submittedName>
</protein>
<keyword evidence="10" id="KW-1185">Reference proteome</keyword>
<organism evidence="9 10">
    <name type="scientific">Haloterrigena salifodinae</name>
    <dbReference type="NCBI Taxonomy" id="2675099"/>
    <lineage>
        <taxon>Archaea</taxon>
        <taxon>Methanobacteriati</taxon>
        <taxon>Methanobacteriota</taxon>
        <taxon>Stenosarchaea group</taxon>
        <taxon>Halobacteria</taxon>
        <taxon>Halobacteriales</taxon>
        <taxon>Natrialbaceae</taxon>
        <taxon>Haloterrigena</taxon>
    </lineage>
</organism>
<dbReference type="Proteomes" id="UP000637819">
    <property type="component" value="Plasmid pHTS280.6"/>
</dbReference>
<evidence type="ECO:0000256" key="5">
    <source>
        <dbReference type="ARBA" id="ARBA00022989"/>
    </source>
</evidence>
<evidence type="ECO:0000313" key="9">
    <source>
        <dbReference type="EMBL" id="QRV17908.1"/>
    </source>
</evidence>
<evidence type="ECO:0000256" key="1">
    <source>
        <dbReference type="ARBA" id="ARBA00004651"/>
    </source>
</evidence>
<keyword evidence="5 7" id="KW-1133">Transmembrane helix</keyword>
<proteinExistence type="inferred from homology"/>
<evidence type="ECO:0000256" key="7">
    <source>
        <dbReference type="RuleBase" id="RU363032"/>
    </source>
</evidence>
<reference evidence="9 10" key="1">
    <citation type="submission" date="2021-01" db="EMBL/GenBank/DDBJ databases">
        <title>Genome Sequence and Methylation Pattern of Haloterrigena salifodinae BOL5-1, An Extremely Halophilic Archaeon from a Bolivian Salt Mine.</title>
        <authorList>
            <person name="DasSarma P."/>
            <person name="Anton B.P."/>
            <person name="DasSarma S.L."/>
            <person name="von Ehrenheim H.A.L."/>
            <person name="Martinez F.L."/>
            <person name="Guzman D."/>
            <person name="Roberts R.J."/>
            <person name="DasSarma S."/>
        </authorList>
    </citation>
    <scope>NUCLEOTIDE SEQUENCE [LARGE SCALE GENOMIC DNA]</scope>
    <source>
        <strain evidence="9 10">BOL5-1</strain>
        <plasmid evidence="9 10">pHTS280.6</plasmid>
    </source>
</reference>